<dbReference type="InterPro" id="IPR012340">
    <property type="entry name" value="NA-bd_OB-fold"/>
</dbReference>
<dbReference type="Gene3D" id="6.10.30.10">
    <property type="match status" value="1"/>
</dbReference>
<evidence type="ECO:0000313" key="4">
    <source>
        <dbReference type="Proteomes" id="UP000278222"/>
    </source>
</evidence>
<evidence type="ECO:0000259" key="2">
    <source>
        <dbReference type="Pfam" id="PF12172"/>
    </source>
</evidence>
<dbReference type="InterPro" id="IPR002878">
    <property type="entry name" value="ChsH2_C"/>
</dbReference>
<sequence>MEPLARHFWDGCAAGELRLRRCTSCDTWQTFPREFCTACGSTSLQWRRAAGTGTVHAATLVTRAPSDAFRPLVPYAILLVDLDEGVRMMAHGMPGLAIGQRVAVTFLAHEGRHLPRFVAL</sequence>
<dbReference type="PANTHER" id="PTHR34075">
    <property type="entry name" value="BLR3430 PROTEIN"/>
    <property type="match status" value="1"/>
</dbReference>
<dbReference type="Pfam" id="PF12172">
    <property type="entry name" value="zf-ChsH2"/>
    <property type="match status" value="1"/>
</dbReference>
<protein>
    <recommendedName>
        <fullName evidence="5">OB-fold protein</fullName>
    </recommendedName>
</protein>
<feature type="domain" description="ChsH2 rubredoxin-like zinc ribbon" evidence="2">
    <location>
        <begin position="9"/>
        <end position="44"/>
    </location>
</feature>
<evidence type="ECO:0000259" key="1">
    <source>
        <dbReference type="Pfam" id="PF01796"/>
    </source>
</evidence>
<name>A0A3N1MLH8_9PROT</name>
<keyword evidence="4" id="KW-1185">Reference proteome</keyword>
<gene>
    <name evidence="3" type="ORF">EDC65_1033</name>
</gene>
<accession>A0A3N1MLH8</accession>
<dbReference type="OrthoDB" id="3182121at2"/>
<dbReference type="AlphaFoldDB" id="A0A3N1MLH8"/>
<dbReference type="InterPro" id="IPR022002">
    <property type="entry name" value="ChsH2_Znr"/>
</dbReference>
<evidence type="ECO:0000313" key="3">
    <source>
        <dbReference type="EMBL" id="ROQ01846.1"/>
    </source>
</evidence>
<comment type="caution">
    <text evidence="3">The sequence shown here is derived from an EMBL/GenBank/DDBJ whole genome shotgun (WGS) entry which is preliminary data.</text>
</comment>
<proteinExistence type="predicted"/>
<dbReference type="InterPro" id="IPR052513">
    <property type="entry name" value="Thioester_dehydratase-like"/>
</dbReference>
<evidence type="ECO:0008006" key="5">
    <source>
        <dbReference type="Google" id="ProtNLM"/>
    </source>
</evidence>
<feature type="domain" description="ChsH2 C-terminal OB-fold" evidence="1">
    <location>
        <begin position="46"/>
        <end position="106"/>
    </location>
</feature>
<dbReference type="RefSeq" id="WP_123688567.1">
    <property type="nucleotide sequence ID" value="NZ_AP019700.1"/>
</dbReference>
<reference evidence="3 4" key="1">
    <citation type="submission" date="2018-11" db="EMBL/GenBank/DDBJ databases">
        <title>Genomic Encyclopedia of Type Strains, Phase IV (KMG-IV): sequencing the most valuable type-strain genomes for metagenomic binning, comparative biology and taxonomic classification.</title>
        <authorList>
            <person name="Goeker M."/>
        </authorList>
    </citation>
    <scope>NUCLEOTIDE SEQUENCE [LARGE SCALE GENOMIC DNA]</scope>
    <source>
        <strain evidence="3 4">DSM 5900</strain>
    </source>
</reference>
<dbReference type="Pfam" id="PF01796">
    <property type="entry name" value="OB_ChsH2_C"/>
    <property type="match status" value="1"/>
</dbReference>
<dbReference type="PANTHER" id="PTHR34075:SF5">
    <property type="entry name" value="BLR3430 PROTEIN"/>
    <property type="match status" value="1"/>
</dbReference>
<organism evidence="3 4">
    <name type="scientific">Stella humosa</name>
    <dbReference type="NCBI Taxonomy" id="94"/>
    <lineage>
        <taxon>Bacteria</taxon>
        <taxon>Pseudomonadati</taxon>
        <taxon>Pseudomonadota</taxon>
        <taxon>Alphaproteobacteria</taxon>
        <taxon>Rhodospirillales</taxon>
        <taxon>Stellaceae</taxon>
        <taxon>Stella</taxon>
    </lineage>
</organism>
<dbReference type="Proteomes" id="UP000278222">
    <property type="component" value="Unassembled WGS sequence"/>
</dbReference>
<dbReference type="SUPFAM" id="SSF50249">
    <property type="entry name" value="Nucleic acid-binding proteins"/>
    <property type="match status" value="1"/>
</dbReference>
<dbReference type="EMBL" id="RJKX01000011">
    <property type="protein sequence ID" value="ROQ01846.1"/>
    <property type="molecule type" value="Genomic_DNA"/>
</dbReference>